<organism evidence="1 2">
    <name type="scientific">Spiromyces aspiralis</name>
    <dbReference type="NCBI Taxonomy" id="68401"/>
    <lineage>
        <taxon>Eukaryota</taxon>
        <taxon>Fungi</taxon>
        <taxon>Fungi incertae sedis</taxon>
        <taxon>Zoopagomycota</taxon>
        <taxon>Kickxellomycotina</taxon>
        <taxon>Kickxellomycetes</taxon>
        <taxon>Kickxellales</taxon>
        <taxon>Kickxellaceae</taxon>
        <taxon>Spiromyces</taxon>
    </lineage>
</organism>
<name>A0ACC1HR14_9FUNG</name>
<accession>A0ACC1HR14</accession>
<dbReference type="EMBL" id="JAMZIH010001934">
    <property type="protein sequence ID" value="KAJ1677786.1"/>
    <property type="molecule type" value="Genomic_DNA"/>
</dbReference>
<evidence type="ECO:0000313" key="2">
    <source>
        <dbReference type="Proteomes" id="UP001145114"/>
    </source>
</evidence>
<reference evidence="1" key="1">
    <citation type="submission" date="2022-06" db="EMBL/GenBank/DDBJ databases">
        <title>Phylogenomic reconstructions and comparative analyses of Kickxellomycotina fungi.</title>
        <authorList>
            <person name="Reynolds N.K."/>
            <person name="Stajich J.E."/>
            <person name="Barry K."/>
            <person name="Grigoriev I.V."/>
            <person name="Crous P."/>
            <person name="Smith M.E."/>
        </authorList>
    </citation>
    <scope>NUCLEOTIDE SEQUENCE</scope>
    <source>
        <strain evidence="1">RSA 2271</strain>
    </source>
</reference>
<keyword evidence="2" id="KW-1185">Reference proteome</keyword>
<proteinExistence type="predicted"/>
<gene>
    <name evidence="1" type="ORF">EV182_005442</name>
</gene>
<evidence type="ECO:0000313" key="1">
    <source>
        <dbReference type="EMBL" id="KAJ1677786.1"/>
    </source>
</evidence>
<dbReference type="Proteomes" id="UP001145114">
    <property type="component" value="Unassembled WGS sequence"/>
</dbReference>
<comment type="caution">
    <text evidence="1">The sequence shown here is derived from an EMBL/GenBank/DDBJ whole genome shotgun (WGS) entry which is preliminary data.</text>
</comment>
<protein>
    <submittedName>
        <fullName evidence="1">Uncharacterized protein</fullName>
    </submittedName>
</protein>
<sequence length="279" mass="30453">MAPLSLVQVANHMLGTVAISHSPVSLVHTIKSLTPLFIVAFYWAFHNAKYSRSTIVSLYMLVFGVGLTCYKAASLTLIGFAYSLMASIAYACGTILNKKLLGSGRQQQQQQQQQRVGKLSIIFHTSIMSMIFLIPVWLGSGEQNVIHSIFAAQTVSSGRPRHLIWLVLFNSLVHFAQVILSIKLLSMTTAVSYSIASLFKRVFVIVVAIVWFRQSVTATQAFGLIVTFCGLYLYDRAKASSFPPTARLPLPSSTSASASGEASASDIDLGKPWGRRGED</sequence>